<proteinExistence type="predicted"/>
<dbReference type="InterPro" id="IPR015940">
    <property type="entry name" value="UBA"/>
</dbReference>
<dbReference type="WBParaSite" id="PSAMB.scaffold434size51422.g5928.t1">
    <property type="protein sequence ID" value="PSAMB.scaffold434size51422.g5928.t1"/>
    <property type="gene ID" value="PSAMB.scaffold434size51422.g5928"/>
</dbReference>
<comment type="subcellular location">
    <subcellularLocation>
        <location evidence="1">Membrane</location>
        <topology evidence="1">Multi-pass membrane protein</topology>
    </subcellularLocation>
</comment>
<feature type="transmembrane region" description="Helical" evidence="5">
    <location>
        <begin position="34"/>
        <end position="53"/>
    </location>
</feature>
<dbReference type="Proteomes" id="UP000887566">
    <property type="component" value="Unplaced"/>
</dbReference>
<dbReference type="SUPFAM" id="SSF144091">
    <property type="entry name" value="Rhomboid-like"/>
    <property type="match status" value="1"/>
</dbReference>
<dbReference type="GO" id="GO:0016020">
    <property type="term" value="C:membrane"/>
    <property type="evidence" value="ECO:0007669"/>
    <property type="project" value="UniProtKB-SubCell"/>
</dbReference>
<reference evidence="8" key="1">
    <citation type="submission" date="2022-11" db="UniProtKB">
        <authorList>
            <consortium name="WormBaseParasite"/>
        </authorList>
    </citation>
    <scope>IDENTIFICATION</scope>
</reference>
<feature type="transmembrane region" description="Helical" evidence="5">
    <location>
        <begin position="73"/>
        <end position="99"/>
    </location>
</feature>
<evidence type="ECO:0000256" key="1">
    <source>
        <dbReference type="ARBA" id="ARBA00004141"/>
    </source>
</evidence>
<dbReference type="InterPro" id="IPR035952">
    <property type="entry name" value="Rhomboid-like_sf"/>
</dbReference>
<dbReference type="Pfam" id="PF00627">
    <property type="entry name" value="UBA"/>
    <property type="match status" value="1"/>
</dbReference>
<feature type="domain" description="UBA" evidence="6">
    <location>
        <begin position="322"/>
        <end position="363"/>
    </location>
</feature>
<dbReference type="SMART" id="SM00165">
    <property type="entry name" value="UBA"/>
    <property type="match status" value="1"/>
</dbReference>
<accession>A0A914WJG7</accession>
<evidence type="ECO:0000256" key="2">
    <source>
        <dbReference type="ARBA" id="ARBA00022692"/>
    </source>
</evidence>
<evidence type="ECO:0000313" key="8">
    <source>
        <dbReference type="WBParaSite" id="PSAMB.scaffold434size51422.g5928.t1"/>
    </source>
</evidence>
<dbReference type="InterPro" id="IPR009060">
    <property type="entry name" value="UBA-like_sf"/>
</dbReference>
<evidence type="ECO:0000313" key="7">
    <source>
        <dbReference type="Proteomes" id="UP000887566"/>
    </source>
</evidence>
<keyword evidence="7" id="KW-1185">Reference proteome</keyword>
<feature type="transmembrane region" description="Helical" evidence="5">
    <location>
        <begin position="111"/>
        <end position="130"/>
    </location>
</feature>
<keyword evidence="4 5" id="KW-0472">Membrane</keyword>
<dbReference type="PANTHER" id="PTHR43066:SF21">
    <property type="entry name" value="UBIQUITIN-ASSOCIATED DOMAIN-CONTAINING PROTEIN 2"/>
    <property type="match status" value="1"/>
</dbReference>
<dbReference type="GO" id="GO:0004252">
    <property type="term" value="F:serine-type endopeptidase activity"/>
    <property type="evidence" value="ECO:0007669"/>
    <property type="project" value="TreeGrafter"/>
</dbReference>
<dbReference type="Gene3D" id="1.20.1540.10">
    <property type="entry name" value="Rhomboid-like"/>
    <property type="match status" value="1"/>
</dbReference>
<dbReference type="Gene3D" id="1.10.8.10">
    <property type="entry name" value="DNA helicase RuvA subunit, C-terminal domain"/>
    <property type="match status" value="1"/>
</dbReference>
<evidence type="ECO:0000259" key="6">
    <source>
        <dbReference type="PROSITE" id="PS50030"/>
    </source>
</evidence>
<organism evidence="7 8">
    <name type="scientific">Plectus sambesii</name>
    <dbReference type="NCBI Taxonomy" id="2011161"/>
    <lineage>
        <taxon>Eukaryota</taxon>
        <taxon>Metazoa</taxon>
        <taxon>Ecdysozoa</taxon>
        <taxon>Nematoda</taxon>
        <taxon>Chromadorea</taxon>
        <taxon>Plectida</taxon>
        <taxon>Plectina</taxon>
        <taxon>Plectoidea</taxon>
        <taxon>Plectidae</taxon>
        <taxon>Plectus</taxon>
    </lineage>
</organism>
<dbReference type="PROSITE" id="PS50030">
    <property type="entry name" value="UBA"/>
    <property type="match status" value="1"/>
</dbReference>
<dbReference type="AlphaFoldDB" id="A0A914WJG7"/>
<dbReference type="PANTHER" id="PTHR43066">
    <property type="entry name" value="RHOMBOID-RELATED PROTEIN"/>
    <property type="match status" value="1"/>
</dbReference>
<evidence type="ECO:0000256" key="4">
    <source>
        <dbReference type="ARBA" id="ARBA00023136"/>
    </source>
</evidence>
<protein>
    <submittedName>
        <fullName evidence="8">UBA domain-containing protein</fullName>
    </submittedName>
</protein>
<feature type="transmembrane region" description="Helical" evidence="5">
    <location>
        <begin position="173"/>
        <end position="192"/>
    </location>
</feature>
<dbReference type="SUPFAM" id="SSF46934">
    <property type="entry name" value="UBA-like"/>
    <property type="match status" value="1"/>
</dbReference>
<feature type="transmembrane region" description="Helical" evidence="5">
    <location>
        <begin position="142"/>
        <end position="161"/>
    </location>
</feature>
<name>A0A914WJG7_9BILA</name>
<keyword evidence="2 5" id="KW-0812">Transmembrane</keyword>
<evidence type="ECO:0000256" key="5">
    <source>
        <dbReference type="SAM" id="Phobius"/>
    </source>
</evidence>
<keyword evidence="3 5" id="KW-1133">Transmembrane helix</keyword>
<evidence type="ECO:0000256" key="3">
    <source>
        <dbReference type="ARBA" id="ARBA00022989"/>
    </source>
</evidence>
<sequence>MNFAGGVGSVGAPTPFPGRYEMFSQSRFRGAPAVKTWTAVMLAGSCALIPVASELEMKYFTATLNDAFDISQAWKLVLSKVFFLDTALIICGTVLVYYMRFVERRFGSRKFMSFLAISGLTATVLEVAALCWLNESSKLDHVFLASGPFALLSACFLQFLLDIPFVPYAKIAFFPLSIKNLPCLFYLQLLFWSRRSTIACLCGLTAGALYRMNVLKVQSWSLIPSWMVSICSRPANPIGWLIQRWTQWGEERKGRVLPVAATVERQRAEILDEYERRLIFAQMQQVHAMEQNNAPNDQLRYLGRLFNGALARAPLRSQAVEPPSDEAIQQLMDMGFTDRSEVVAALGRAGNDVNAAAETLVQRL</sequence>